<feature type="binding site" evidence="15">
    <location>
        <position position="33"/>
    </location>
    <ligand>
        <name>ATP</name>
        <dbReference type="ChEBI" id="CHEBI:30616"/>
    </ligand>
</feature>
<dbReference type="InterPro" id="IPR011009">
    <property type="entry name" value="Kinase-like_dom_sf"/>
</dbReference>
<evidence type="ECO:0000256" key="14">
    <source>
        <dbReference type="ARBA" id="ARBA00048347"/>
    </source>
</evidence>
<comment type="similarity">
    <text evidence="16">Belongs to the protein kinase superfamily.</text>
</comment>
<evidence type="ECO:0000256" key="10">
    <source>
        <dbReference type="ARBA" id="ARBA00022843"/>
    </source>
</evidence>
<accession>V4B415</accession>
<dbReference type="STRING" id="225164.V4B415"/>
<comment type="catalytic activity">
    <reaction evidence="13">
        <text>L-threonyl-[protein] + ATP = O-phospho-L-threonyl-[protein] + ADP + H(+)</text>
        <dbReference type="Rhea" id="RHEA:46608"/>
        <dbReference type="Rhea" id="RHEA-COMP:11060"/>
        <dbReference type="Rhea" id="RHEA-COMP:11605"/>
        <dbReference type="ChEBI" id="CHEBI:15378"/>
        <dbReference type="ChEBI" id="CHEBI:30013"/>
        <dbReference type="ChEBI" id="CHEBI:30616"/>
        <dbReference type="ChEBI" id="CHEBI:61977"/>
        <dbReference type="ChEBI" id="CHEBI:456216"/>
        <dbReference type="EC" id="2.7.11.21"/>
    </reaction>
</comment>
<dbReference type="Pfam" id="PF00069">
    <property type="entry name" value="Pkinase"/>
    <property type="match status" value="1"/>
</dbReference>
<evidence type="ECO:0000256" key="3">
    <source>
        <dbReference type="ARBA" id="ARBA00020245"/>
    </source>
</evidence>
<dbReference type="AlphaFoldDB" id="V4B415"/>
<keyword evidence="8" id="KW-0418">Kinase</keyword>
<dbReference type="GO" id="GO:0005524">
    <property type="term" value="F:ATP binding"/>
    <property type="evidence" value="ECO:0007669"/>
    <property type="project" value="UniProtKB-UniRule"/>
</dbReference>
<evidence type="ECO:0000313" key="19">
    <source>
        <dbReference type="Proteomes" id="UP000030746"/>
    </source>
</evidence>
<keyword evidence="19" id="KW-1185">Reference proteome</keyword>
<evidence type="ECO:0000256" key="1">
    <source>
        <dbReference type="ARBA" id="ARBA00004114"/>
    </source>
</evidence>
<organism evidence="18 19">
    <name type="scientific">Lottia gigantea</name>
    <name type="common">Giant owl limpet</name>
    <dbReference type="NCBI Taxonomy" id="225164"/>
    <lineage>
        <taxon>Eukaryota</taxon>
        <taxon>Metazoa</taxon>
        <taxon>Spiralia</taxon>
        <taxon>Lophotrochozoa</taxon>
        <taxon>Mollusca</taxon>
        <taxon>Gastropoda</taxon>
        <taxon>Patellogastropoda</taxon>
        <taxon>Lottioidea</taxon>
        <taxon>Lottiidae</taxon>
        <taxon>Lottia</taxon>
    </lineage>
</organism>
<keyword evidence="6" id="KW-0808">Transferase</keyword>
<evidence type="ECO:0000256" key="4">
    <source>
        <dbReference type="ARBA" id="ARBA00022490"/>
    </source>
</evidence>
<dbReference type="PANTHER" id="PTHR24345">
    <property type="entry name" value="SERINE/THREONINE-PROTEIN KINASE PLK"/>
    <property type="match status" value="1"/>
</dbReference>
<proteinExistence type="inferred from homology"/>
<reference evidence="18 19" key="1">
    <citation type="journal article" date="2013" name="Nature">
        <title>Insights into bilaterian evolution from three spiralian genomes.</title>
        <authorList>
            <person name="Simakov O."/>
            <person name="Marletaz F."/>
            <person name="Cho S.J."/>
            <person name="Edsinger-Gonzales E."/>
            <person name="Havlak P."/>
            <person name="Hellsten U."/>
            <person name="Kuo D.H."/>
            <person name="Larsson T."/>
            <person name="Lv J."/>
            <person name="Arendt D."/>
            <person name="Savage R."/>
            <person name="Osoegawa K."/>
            <person name="de Jong P."/>
            <person name="Grimwood J."/>
            <person name="Chapman J.A."/>
            <person name="Shapiro H."/>
            <person name="Aerts A."/>
            <person name="Otillar R.P."/>
            <person name="Terry A.Y."/>
            <person name="Boore J.L."/>
            <person name="Grigoriev I.V."/>
            <person name="Lindberg D.R."/>
            <person name="Seaver E.C."/>
            <person name="Weisblat D.A."/>
            <person name="Putnam N.H."/>
            <person name="Rokhsar D.S."/>
        </authorList>
    </citation>
    <scope>NUCLEOTIDE SEQUENCE [LARGE SCALE GENOMIC DNA]</scope>
</reference>
<keyword evidence="5 16" id="KW-0723">Serine/threonine-protein kinase</keyword>
<feature type="non-terminal residue" evidence="18">
    <location>
        <position position="1"/>
    </location>
</feature>
<name>V4B415_LOTGI</name>
<feature type="domain" description="Protein kinase" evidence="17">
    <location>
        <begin position="4"/>
        <end position="251"/>
    </location>
</feature>
<evidence type="ECO:0000256" key="13">
    <source>
        <dbReference type="ARBA" id="ARBA00047802"/>
    </source>
</evidence>
<keyword evidence="7 15" id="KW-0547">Nucleotide-binding</keyword>
<evidence type="ECO:0000256" key="8">
    <source>
        <dbReference type="ARBA" id="ARBA00022777"/>
    </source>
</evidence>
<evidence type="ECO:0000256" key="11">
    <source>
        <dbReference type="ARBA" id="ARBA00023212"/>
    </source>
</evidence>
<dbReference type="EMBL" id="KB200329">
    <property type="protein sequence ID" value="ESP02166.1"/>
    <property type="molecule type" value="Genomic_DNA"/>
</dbReference>
<dbReference type="EC" id="2.7.11.21" evidence="2"/>
<dbReference type="PROSITE" id="PS00107">
    <property type="entry name" value="PROTEIN_KINASE_ATP"/>
    <property type="match status" value="1"/>
</dbReference>
<dbReference type="GeneID" id="20230702"/>
<dbReference type="GO" id="GO:0005814">
    <property type="term" value="C:centriole"/>
    <property type="evidence" value="ECO:0007669"/>
    <property type="project" value="UniProtKB-SubCell"/>
</dbReference>
<comment type="catalytic activity">
    <reaction evidence="14">
        <text>L-seryl-[protein] + ATP = O-phospho-L-seryl-[protein] + ADP + H(+)</text>
        <dbReference type="Rhea" id="RHEA:17989"/>
        <dbReference type="Rhea" id="RHEA-COMP:9863"/>
        <dbReference type="Rhea" id="RHEA-COMP:11604"/>
        <dbReference type="ChEBI" id="CHEBI:15378"/>
        <dbReference type="ChEBI" id="CHEBI:29999"/>
        <dbReference type="ChEBI" id="CHEBI:30616"/>
        <dbReference type="ChEBI" id="CHEBI:83421"/>
        <dbReference type="ChEBI" id="CHEBI:456216"/>
        <dbReference type="EC" id="2.7.11.21"/>
    </reaction>
</comment>
<evidence type="ECO:0000256" key="5">
    <source>
        <dbReference type="ARBA" id="ARBA00022527"/>
    </source>
</evidence>
<dbReference type="FunFam" id="3.30.200.20:FF:000042">
    <property type="entry name" value="Aurora kinase A"/>
    <property type="match status" value="1"/>
</dbReference>
<dbReference type="KEGG" id="lgi:LOTGIDRAFT_111275"/>
<dbReference type="SUPFAM" id="SSF56112">
    <property type="entry name" value="Protein kinase-like (PK-like)"/>
    <property type="match status" value="1"/>
</dbReference>
<dbReference type="OrthoDB" id="10004143at2759"/>
<sequence length="251" mass="28552">FQNYQIFNQLGNGGFANVYRGLANKTGQPVAIKLIDKKIMKEKGMTERVKKEVEIHSRLKHSSILELYSYFEDADYVYLVLEICENGELYKYLQNNGKILSEEKAKDFLYQIVQGLLYLHSHGILHRDLKLSNILITSDNKLKIADFGLATQLSIAGEKRYTMCGTPNYISPEVVTRSAHGLEADVWSLGCMLYTFLVGKPPFDTNTITHTLNKVVSAEYKVPKHLSLKARDLIRLLLQKIPKDRIALKGN</sequence>
<keyword evidence="11" id="KW-0206">Cytoskeleton</keyword>
<dbReference type="PANTHER" id="PTHR24345:SF91">
    <property type="entry name" value="SERINE_THREONINE-PROTEIN KINASE PLK4"/>
    <property type="match status" value="1"/>
</dbReference>
<dbReference type="SMART" id="SM00220">
    <property type="entry name" value="S_TKc"/>
    <property type="match status" value="1"/>
</dbReference>
<evidence type="ECO:0000256" key="7">
    <source>
        <dbReference type="ARBA" id="ARBA00022741"/>
    </source>
</evidence>
<dbReference type="RefSeq" id="XP_009047324.1">
    <property type="nucleotide sequence ID" value="XM_009049076.1"/>
</dbReference>
<dbReference type="Gene3D" id="1.10.510.10">
    <property type="entry name" value="Transferase(Phosphotransferase) domain 1"/>
    <property type="match status" value="1"/>
</dbReference>
<dbReference type="InterPro" id="IPR008271">
    <property type="entry name" value="Ser/Thr_kinase_AS"/>
</dbReference>
<evidence type="ECO:0000256" key="12">
    <source>
        <dbReference type="ARBA" id="ARBA00030332"/>
    </source>
</evidence>
<evidence type="ECO:0000256" key="16">
    <source>
        <dbReference type="RuleBase" id="RU000304"/>
    </source>
</evidence>
<keyword evidence="9 15" id="KW-0067">ATP-binding</keyword>
<evidence type="ECO:0000256" key="15">
    <source>
        <dbReference type="PROSITE-ProRule" id="PRU10141"/>
    </source>
</evidence>
<dbReference type="OMA" id="ECAPQPW"/>
<dbReference type="PROSITE" id="PS50011">
    <property type="entry name" value="PROTEIN_KINASE_DOM"/>
    <property type="match status" value="1"/>
</dbReference>
<evidence type="ECO:0000259" key="17">
    <source>
        <dbReference type="PROSITE" id="PS50011"/>
    </source>
</evidence>
<evidence type="ECO:0000313" key="18">
    <source>
        <dbReference type="EMBL" id="ESP02166.1"/>
    </source>
</evidence>
<dbReference type="CTD" id="20230702"/>
<evidence type="ECO:0000256" key="2">
    <source>
        <dbReference type="ARBA" id="ARBA00012424"/>
    </source>
</evidence>
<dbReference type="InterPro" id="IPR017441">
    <property type="entry name" value="Protein_kinase_ATP_BS"/>
</dbReference>
<keyword evidence="4" id="KW-0963">Cytoplasm</keyword>
<dbReference type="Proteomes" id="UP000030746">
    <property type="component" value="Unassembled WGS sequence"/>
</dbReference>
<evidence type="ECO:0000256" key="9">
    <source>
        <dbReference type="ARBA" id="ARBA00022840"/>
    </source>
</evidence>
<keyword evidence="10" id="KW-0832">Ubl conjugation</keyword>
<evidence type="ECO:0000256" key="6">
    <source>
        <dbReference type="ARBA" id="ARBA00022679"/>
    </source>
</evidence>
<comment type="subcellular location">
    <subcellularLocation>
        <location evidence="1">Cytoplasm</location>
        <location evidence="1">Cytoskeleton</location>
        <location evidence="1">Microtubule organizing center</location>
        <location evidence="1">Centrosome</location>
        <location evidence="1">Centriole</location>
    </subcellularLocation>
</comment>
<gene>
    <name evidence="18" type="ORF">LOTGIDRAFT_111275</name>
</gene>
<dbReference type="PROSITE" id="PS00108">
    <property type="entry name" value="PROTEIN_KINASE_ST"/>
    <property type="match status" value="1"/>
</dbReference>
<dbReference type="FunFam" id="1.10.510.10:FF:000576">
    <property type="entry name" value="Serine/threonine-protein kinase PLK4"/>
    <property type="match status" value="1"/>
</dbReference>
<dbReference type="HOGENOM" id="CLU_000288_63_0_1"/>
<dbReference type="GO" id="GO:0004674">
    <property type="term" value="F:protein serine/threonine kinase activity"/>
    <property type="evidence" value="ECO:0007669"/>
    <property type="project" value="UniProtKB-KW"/>
</dbReference>
<protein>
    <recommendedName>
        <fullName evidence="3">Serine/threonine-protein kinase PLK4</fullName>
        <ecNumber evidence="2">2.7.11.21</ecNumber>
    </recommendedName>
    <alternativeName>
        <fullName evidence="12">Polo-like kinase 4</fullName>
    </alternativeName>
</protein>
<dbReference type="GO" id="GO:0005634">
    <property type="term" value="C:nucleus"/>
    <property type="evidence" value="ECO:0007669"/>
    <property type="project" value="TreeGrafter"/>
</dbReference>
<dbReference type="InterPro" id="IPR000719">
    <property type="entry name" value="Prot_kinase_dom"/>
</dbReference>